<evidence type="ECO:0000313" key="1">
    <source>
        <dbReference type="EMBL" id="UYU67034.1"/>
    </source>
</evidence>
<protein>
    <submittedName>
        <fullName evidence="1">Acyltransferase</fullName>
    </submittedName>
</protein>
<keyword evidence="1" id="KW-0808">Transferase</keyword>
<dbReference type="PANTHER" id="PTHR23416">
    <property type="entry name" value="SIALIC ACID SYNTHASE-RELATED"/>
    <property type="match status" value="1"/>
</dbReference>
<dbReference type="InterPro" id="IPR011004">
    <property type="entry name" value="Trimer_LpxA-like_sf"/>
</dbReference>
<dbReference type="EMBL" id="CP083680">
    <property type="protein sequence ID" value="UYU67034.1"/>
    <property type="molecule type" value="Genomic_DNA"/>
</dbReference>
<dbReference type="SUPFAM" id="SSF51161">
    <property type="entry name" value="Trimeric LpxA-like enzymes"/>
    <property type="match status" value="1"/>
</dbReference>
<keyword evidence="1" id="KW-0012">Acyltransferase</keyword>
<reference evidence="1 2" key="1">
    <citation type="submission" date="2021-06" db="EMBL/GenBank/DDBJ databases">
        <title>Interrogation of the integrated mobile genetic elements in gut-associated Bacteroides with a consensus prediction approach.</title>
        <authorList>
            <person name="Campbell D.E."/>
            <person name="Leigh J.R."/>
            <person name="Kim T."/>
            <person name="England W."/>
            <person name="Whitaker R.J."/>
            <person name="Degnan P.H."/>
        </authorList>
    </citation>
    <scope>NUCLEOTIDE SEQUENCE [LARGE SCALE GENOMIC DNA]</scope>
    <source>
        <strain evidence="1 2">WAL8669</strain>
    </source>
</reference>
<dbReference type="CDD" id="cd04647">
    <property type="entry name" value="LbH_MAT_like"/>
    <property type="match status" value="1"/>
</dbReference>
<dbReference type="Pfam" id="PF00132">
    <property type="entry name" value="Hexapep"/>
    <property type="match status" value="1"/>
</dbReference>
<proteinExistence type="predicted"/>
<dbReference type="InterPro" id="IPR001451">
    <property type="entry name" value="Hexapep"/>
</dbReference>
<dbReference type="AlphaFoldDB" id="A0ABD7U475"/>
<gene>
    <name evidence="1" type="ORF">KQP68_01775</name>
</gene>
<name>A0ABD7U475_BACT4</name>
<evidence type="ECO:0000313" key="2">
    <source>
        <dbReference type="Proteomes" id="UP001156218"/>
    </source>
</evidence>
<sequence>MRTIGNFFVVCKKFAQYADNVVITPPLCVGNYKNVYLGEKVCIGANAYISALNARFICKGNCAIAENLTVHTGNHARVVGTFVSDITESTKPKGLDEDVIVEEDVWIGCNVTLLSGVTIGRGSTVAAGAVVAKTMPPYCICGGVPAKVIRFYWTIEQILEHEAKLYEESQRYTREQIEEIFRIYNK</sequence>
<dbReference type="InterPro" id="IPR051159">
    <property type="entry name" value="Hexapeptide_acetyltransf"/>
</dbReference>
<dbReference type="RefSeq" id="WP_264382949.1">
    <property type="nucleotide sequence ID" value="NZ_CP083680.1"/>
</dbReference>
<dbReference type="GO" id="GO:0016746">
    <property type="term" value="F:acyltransferase activity"/>
    <property type="evidence" value="ECO:0007669"/>
    <property type="project" value="UniProtKB-KW"/>
</dbReference>
<accession>A0ABD7U475</accession>
<dbReference type="Gene3D" id="2.160.10.10">
    <property type="entry name" value="Hexapeptide repeat proteins"/>
    <property type="match status" value="1"/>
</dbReference>
<organism evidence="1 2">
    <name type="scientific">Bacteroides thetaiotaomicron</name>
    <dbReference type="NCBI Taxonomy" id="818"/>
    <lineage>
        <taxon>Bacteria</taxon>
        <taxon>Pseudomonadati</taxon>
        <taxon>Bacteroidota</taxon>
        <taxon>Bacteroidia</taxon>
        <taxon>Bacteroidales</taxon>
        <taxon>Bacteroidaceae</taxon>
        <taxon>Bacteroides</taxon>
    </lineage>
</organism>
<dbReference type="Proteomes" id="UP001156218">
    <property type="component" value="Chromosome"/>
</dbReference>